<keyword evidence="2" id="KW-1185">Reference proteome</keyword>
<dbReference type="Gene3D" id="1.25.40.290">
    <property type="entry name" value="ARM repeat domains"/>
    <property type="match status" value="1"/>
</dbReference>
<name>A0A426V6J4_9BURK</name>
<protein>
    <submittedName>
        <fullName evidence="1">DNA alkylation repair protein</fullName>
    </submittedName>
</protein>
<dbReference type="RefSeq" id="WP_125245015.1">
    <property type="nucleotide sequence ID" value="NZ_RSED01000021.1"/>
</dbReference>
<dbReference type="InterPro" id="IPR016024">
    <property type="entry name" value="ARM-type_fold"/>
</dbReference>
<dbReference type="EMBL" id="RSED01000021">
    <property type="protein sequence ID" value="RRS02549.1"/>
    <property type="molecule type" value="Genomic_DNA"/>
</dbReference>
<evidence type="ECO:0000313" key="2">
    <source>
        <dbReference type="Proteomes" id="UP000269265"/>
    </source>
</evidence>
<dbReference type="Proteomes" id="UP000269265">
    <property type="component" value="Unassembled WGS sequence"/>
</dbReference>
<evidence type="ECO:0000313" key="1">
    <source>
        <dbReference type="EMBL" id="RRS02549.1"/>
    </source>
</evidence>
<dbReference type="SUPFAM" id="SSF48371">
    <property type="entry name" value="ARM repeat"/>
    <property type="match status" value="1"/>
</dbReference>
<reference evidence="1 2" key="1">
    <citation type="submission" date="2018-12" db="EMBL/GenBank/DDBJ databases">
        <title>The whole draft genome of Aquabacterium sp. SJQ9.</title>
        <authorList>
            <person name="Sun L."/>
            <person name="Gao X."/>
            <person name="Chen W."/>
            <person name="Huang K."/>
        </authorList>
    </citation>
    <scope>NUCLEOTIDE SEQUENCE [LARGE SCALE GENOMIC DNA]</scope>
    <source>
        <strain evidence="1 2">SJQ9</strain>
    </source>
</reference>
<gene>
    <name evidence="1" type="ORF">EIP75_20270</name>
</gene>
<dbReference type="AlphaFoldDB" id="A0A426V6J4"/>
<organism evidence="1 2">
    <name type="scientific">Aquabacterium soli</name>
    <dbReference type="NCBI Taxonomy" id="2493092"/>
    <lineage>
        <taxon>Bacteria</taxon>
        <taxon>Pseudomonadati</taxon>
        <taxon>Pseudomonadota</taxon>
        <taxon>Betaproteobacteria</taxon>
        <taxon>Burkholderiales</taxon>
        <taxon>Aquabacterium</taxon>
    </lineage>
</organism>
<dbReference type="OrthoDB" id="9797162at2"/>
<sequence>MAEAFKNLINAEVVRQAGQHLRRVWPAFDQRRFERLALDGLDDLEFKARAQHLGLALLATMPDDFHHAADVLEASFKPVIHVEDPDKELGLLRTDDTGLAGWVLWPVGEFIAQRGLEHPERALQALHALTQRFTAEFAIRPIIVAHPELSLRTLAGWTTDPSAHVRRLVSEGSRPRLPWGLRLKALVLDPTPTLPLLEALQDDASEYVRRSVANHLNDIAKDHPERLADWLECHLPDAPLTRQRLLRHASRTLIKQGHGRTLSLWGLGAALDGSVRWQVSPKRVAIGESVALSLTLASTSASPQILEIDYTVHHARAQGGASAKTFKGWRVSLAPGETLQLAKSHSMRPVTTRRYHPGEHQIDLRINGQTVAQAGFKLTA</sequence>
<proteinExistence type="predicted"/>
<comment type="caution">
    <text evidence="1">The sequence shown here is derived from an EMBL/GenBank/DDBJ whole genome shotgun (WGS) entry which is preliminary data.</text>
</comment>
<accession>A0A426V6J4</accession>